<protein>
    <submittedName>
        <fullName evidence="1">Uncharacterized protein</fullName>
    </submittedName>
</protein>
<dbReference type="Proteomes" id="UP001589609">
    <property type="component" value="Unassembled WGS sequence"/>
</dbReference>
<evidence type="ECO:0000313" key="2">
    <source>
        <dbReference type="Proteomes" id="UP001589609"/>
    </source>
</evidence>
<accession>A0ABV5WC97</accession>
<comment type="caution">
    <text evidence="1">The sequence shown here is derived from an EMBL/GenBank/DDBJ whole genome shotgun (WGS) entry which is preliminary data.</text>
</comment>
<keyword evidence="2" id="KW-1185">Reference proteome</keyword>
<sequence length="191" mass="22011">MYTIQTILEQLKEHNVKEVSKNLEISDKRLRAALQAAGYQYSQSAKSWDYTGEEQEPLDRELIEFMSTNKPQAAKTAPKSRQKADTTIPIDSLTADEIAAIRSMLAAYKQQEGVIEAASTALEQHTDSANSVEQLLIRIRTEIQPEEKIRKNVYFNKSINTKLDHFSEICRIQKQDIIELALRDFFKRYKE</sequence>
<name>A0ABV5WC97_9BACI</name>
<evidence type="ECO:0000313" key="1">
    <source>
        <dbReference type="EMBL" id="MFB9758215.1"/>
    </source>
</evidence>
<organism evidence="1 2">
    <name type="scientific">Ectobacillus funiculus</name>
    <dbReference type="NCBI Taxonomy" id="137993"/>
    <lineage>
        <taxon>Bacteria</taxon>
        <taxon>Bacillati</taxon>
        <taxon>Bacillota</taxon>
        <taxon>Bacilli</taxon>
        <taxon>Bacillales</taxon>
        <taxon>Bacillaceae</taxon>
        <taxon>Ectobacillus</taxon>
    </lineage>
</organism>
<proteinExistence type="predicted"/>
<reference evidence="1 2" key="1">
    <citation type="submission" date="2024-09" db="EMBL/GenBank/DDBJ databases">
        <authorList>
            <person name="Sun Q."/>
            <person name="Mori K."/>
        </authorList>
    </citation>
    <scope>NUCLEOTIDE SEQUENCE [LARGE SCALE GENOMIC DNA]</scope>
    <source>
        <strain evidence="1 2">JCM 11201</strain>
    </source>
</reference>
<dbReference type="EMBL" id="JBHMAF010000022">
    <property type="protein sequence ID" value="MFB9758215.1"/>
    <property type="molecule type" value="Genomic_DNA"/>
</dbReference>
<dbReference type="RefSeq" id="WP_379948480.1">
    <property type="nucleotide sequence ID" value="NZ_JBHMAF010000022.1"/>
</dbReference>
<gene>
    <name evidence="1" type="ORF">ACFFMS_06725</name>
</gene>